<gene>
    <name evidence="3" type="ORF">J4203_03050</name>
</gene>
<dbReference type="AlphaFoldDB" id="A0A8T4LHU2"/>
<protein>
    <submittedName>
        <fullName evidence="3">PLP-dependent transferase</fullName>
    </submittedName>
</protein>
<dbReference type="InterPro" id="IPR000277">
    <property type="entry name" value="Cys/Met-Metab_PyrdxlP-dep_enz"/>
</dbReference>
<comment type="caution">
    <text evidence="3">The sequence shown here is derived from an EMBL/GenBank/DDBJ whole genome shotgun (WGS) entry which is preliminary data.</text>
</comment>
<accession>A0A8T4LHU2</accession>
<evidence type="ECO:0000313" key="4">
    <source>
        <dbReference type="Proteomes" id="UP000678237"/>
    </source>
</evidence>
<dbReference type="Gene3D" id="3.90.1150.10">
    <property type="entry name" value="Aspartate Aminotransferase, domain 1"/>
    <property type="match status" value="1"/>
</dbReference>
<name>A0A8T4LHU2_9ARCH</name>
<sequence>MSNEEIKKTGLSDTLIRMSVGLEDAEDLIRDLKQALPRR</sequence>
<evidence type="ECO:0000313" key="3">
    <source>
        <dbReference type="EMBL" id="MBS3062825.1"/>
    </source>
</evidence>
<dbReference type="InterPro" id="IPR015424">
    <property type="entry name" value="PyrdxlP-dep_Trfase"/>
</dbReference>
<evidence type="ECO:0000256" key="1">
    <source>
        <dbReference type="ARBA" id="ARBA00001933"/>
    </source>
</evidence>
<comment type="cofactor">
    <cofactor evidence="1">
        <name>pyridoxal 5'-phosphate</name>
        <dbReference type="ChEBI" id="CHEBI:597326"/>
    </cofactor>
</comment>
<dbReference type="GO" id="GO:0019346">
    <property type="term" value="P:transsulfuration"/>
    <property type="evidence" value="ECO:0007669"/>
    <property type="project" value="InterPro"/>
</dbReference>
<dbReference type="InterPro" id="IPR015422">
    <property type="entry name" value="PyrdxlP-dep_Trfase_small"/>
</dbReference>
<dbReference type="EMBL" id="JAGVWE010000003">
    <property type="protein sequence ID" value="MBS3062825.1"/>
    <property type="molecule type" value="Genomic_DNA"/>
</dbReference>
<keyword evidence="2" id="KW-0663">Pyridoxal phosphate</keyword>
<organism evidence="3 4">
    <name type="scientific">Candidatus Iainarchaeum sp</name>
    <dbReference type="NCBI Taxonomy" id="3101447"/>
    <lineage>
        <taxon>Archaea</taxon>
        <taxon>Candidatus Iainarchaeota</taxon>
        <taxon>Candidatus Iainarchaeia</taxon>
        <taxon>Candidatus Iainarchaeales</taxon>
        <taxon>Candidatus Iainarchaeaceae</taxon>
        <taxon>Candidatus Iainarchaeum</taxon>
    </lineage>
</organism>
<reference evidence="3" key="1">
    <citation type="submission" date="2021-03" db="EMBL/GenBank/DDBJ databases">
        <authorList>
            <person name="Jaffe A."/>
        </authorList>
    </citation>
    <scope>NUCLEOTIDE SEQUENCE</scope>
    <source>
        <strain evidence="3">RIFCSPLOWO2_01_FULL_58_19</strain>
    </source>
</reference>
<dbReference type="GO" id="GO:0030170">
    <property type="term" value="F:pyridoxal phosphate binding"/>
    <property type="evidence" value="ECO:0007669"/>
    <property type="project" value="InterPro"/>
</dbReference>
<dbReference type="Proteomes" id="UP000678237">
    <property type="component" value="Unassembled WGS sequence"/>
</dbReference>
<evidence type="ECO:0000256" key="2">
    <source>
        <dbReference type="ARBA" id="ARBA00022898"/>
    </source>
</evidence>
<keyword evidence="3" id="KW-0808">Transferase</keyword>
<dbReference type="SUPFAM" id="SSF53383">
    <property type="entry name" value="PLP-dependent transferases"/>
    <property type="match status" value="1"/>
</dbReference>
<dbReference type="GO" id="GO:0016740">
    <property type="term" value="F:transferase activity"/>
    <property type="evidence" value="ECO:0007669"/>
    <property type="project" value="UniProtKB-KW"/>
</dbReference>
<reference evidence="3" key="2">
    <citation type="submission" date="2021-05" db="EMBL/GenBank/DDBJ databases">
        <title>Protein family content uncovers lineage relationships and bacterial pathway maintenance mechanisms in DPANN archaea.</title>
        <authorList>
            <person name="Castelle C.J."/>
            <person name="Meheust R."/>
            <person name="Jaffe A.L."/>
            <person name="Seitz K."/>
            <person name="Gong X."/>
            <person name="Baker B.J."/>
            <person name="Banfield J.F."/>
        </authorList>
    </citation>
    <scope>NUCLEOTIDE SEQUENCE</scope>
    <source>
        <strain evidence="3">RIFCSPLOWO2_01_FULL_58_19</strain>
    </source>
</reference>
<dbReference type="Pfam" id="PF01053">
    <property type="entry name" value="Cys_Met_Meta_PP"/>
    <property type="match status" value="1"/>
</dbReference>
<proteinExistence type="predicted"/>